<evidence type="ECO:0000256" key="2">
    <source>
        <dbReference type="ARBA" id="ARBA00022679"/>
    </source>
</evidence>
<dbReference type="GO" id="GO:0005524">
    <property type="term" value="F:ATP binding"/>
    <property type="evidence" value="ECO:0007669"/>
    <property type="project" value="UniProtKB-UniRule"/>
</dbReference>
<dbReference type="EMBL" id="JAEPQZ010000019">
    <property type="protein sequence ID" value="KAG2171793.1"/>
    <property type="molecule type" value="Genomic_DNA"/>
</dbReference>
<evidence type="ECO:0000256" key="7">
    <source>
        <dbReference type="RuleBase" id="RU366032"/>
    </source>
</evidence>
<dbReference type="SUPFAM" id="SSF69012">
    <property type="entry name" value="alpha-ketoacid dehydrogenase kinase, N-terminal domain"/>
    <property type="match status" value="1"/>
</dbReference>
<dbReference type="Gene3D" id="3.30.565.10">
    <property type="entry name" value="Histidine kinase-like ATPase, C-terminal domain"/>
    <property type="match status" value="1"/>
</dbReference>
<dbReference type="InterPro" id="IPR003594">
    <property type="entry name" value="HATPase_dom"/>
</dbReference>
<evidence type="ECO:0000256" key="5">
    <source>
        <dbReference type="ARBA" id="ARBA00022840"/>
    </source>
</evidence>
<evidence type="ECO:0000256" key="3">
    <source>
        <dbReference type="ARBA" id="ARBA00022741"/>
    </source>
</evidence>
<dbReference type="InterPro" id="IPR039028">
    <property type="entry name" value="BCKD/PDK"/>
</dbReference>
<feature type="region of interest" description="Disordered" evidence="8">
    <location>
        <begin position="1"/>
        <end position="30"/>
    </location>
</feature>
<feature type="domain" description="Histidine kinase/HSP90-like ATPase" evidence="9">
    <location>
        <begin position="255"/>
        <end position="393"/>
    </location>
</feature>
<dbReference type="GO" id="GO:0005759">
    <property type="term" value="C:mitochondrial matrix"/>
    <property type="evidence" value="ECO:0007669"/>
    <property type="project" value="UniProtKB-SubCell"/>
</dbReference>
<comment type="caution">
    <text evidence="11">The sequence shown here is derived from an EMBL/GenBank/DDBJ whole genome shotgun (WGS) entry which is preliminary data.</text>
</comment>
<dbReference type="GO" id="GO:0010906">
    <property type="term" value="P:regulation of glucose metabolic process"/>
    <property type="evidence" value="ECO:0007669"/>
    <property type="project" value="TreeGrafter"/>
</dbReference>
<reference evidence="11" key="1">
    <citation type="submission" date="2020-12" db="EMBL/GenBank/DDBJ databases">
        <title>Metabolic potential, ecology and presence of endohyphal bacteria is reflected in genomic diversity of Mucoromycotina.</title>
        <authorList>
            <person name="Muszewska A."/>
            <person name="Okrasinska A."/>
            <person name="Steczkiewicz K."/>
            <person name="Drgas O."/>
            <person name="Orlowska M."/>
            <person name="Perlinska-Lenart U."/>
            <person name="Aleksandrzak-Piekarczyk T."/>
            <person name="Szatraj K."/>
            <person name="Zielenkiewicz U."/>
            <person name="Pilsyk S."/>
            <person name="Malc E."/>
            <person name="Mieczkowski P."/>
            <person name="Kruszewska J.S."/>
            <person name="Biernat P."/>
            <person name="Pawlowska J."/>
        </authorList>
    </citation>
    <scope>NUCLEOTIDE SEQUENCE</scope>
    <source>
        <strain evidence="11">WA0000067209</strain>
    </source>
</reference>
<dbReference type="GO" id="GO:0004740">
    <property type="term" value="F:pyruvate dehydrogenase (acetyl-transferring) kinase activity"/>
    <property type="evidence" value="ECO:0007669"/>
    <property type="project" value="TreeGrafter"/>
</dbReference>
<evidence type="ECO:0000259" key="10">
    <source>
        <dbReference type="Pfam" id="PF10436"/>
    </source>
</evidence>
<dbReference type="Pfam" id="PF10436">
    <property type="entry name" value="BCDHK_Adom3"/>
    <property type="match status" value="1"/>
</dbReference>
<dbReference type="InterPro" id="IPR036890">
    <property type="entry name" value="HATPase_C_sf"/>
</dbReference>
<dbReference type="Gene3D" id="1.20.140.20">
    <property type="entry name" value="Alpha-ketoacid/pyruvate dehydrogenase kinase, N-terminal domain"/>
    <property type="match status" value="1"/>
</dbReference>
<comment type="similarity">
    <text evidence="1 7">Belongs to the PDK/BCKDK protein kinase family.</text>
</comment>
<evidence type="ECO:0000256" key="4">
    <source>
        <dbReference type="ARBA" id="ARBA00022777"/>
    </source>
</evidence>
<keyword evidence="12" id="KW-1185">Reference proteome</keyword>
<dbReference type="SUPFAM" id="SSF55874">
    <property type="entry name" value="ATPase domain of HSP90 chaperone/DNA topoisomerase II/histidine kinase"/>
    <property type="match status" value="1"/>
</dbReference>
<dbReference type="PANTHER" id="PTHR11947:SF25">
    <property type="entry name" value="[PYRUVATE DEHYDROGENASE (ACETYL-TRANSFERRING)] KINASE 2, MITOCHONDRIAL"/>
    <property type="match status" value="1"/>
</dbReference>
<proteinExistence type="inferred from homology"/>
<keyword evidence="3 7" id="KW-0547">Nucleotide-binding</keyword>
<gene>
    <name evidence="11" type="ORF">INT43_008173</name>
</gene>
<feature type="compositionally biased region" description="Low complexity" evidence="8">
    <location>
        <begin position="8"/>
        <end position="19"/>
    </location>
</feature>
<dbReference type="Pfam" id="PF02518">
    <property type="entry name" value="HATPase_c"/>
    <property type="match status" value="1"/>
</dbReference>
<keyword evidence="2 7" id="KW-0808">Transferase</keyword>
<evidence type="ECO:0000256" key="6">
    <source>
        <dbReference type="ARBA" id="ARBA00023128"/>
    </source>
</evidence>
<keyword evidence="4 7" id="KW-0418">Kinase</keyword>
<organism evidence="11 12">
    <name type="scientific">Mortierella isabellina</name>
    <name type="common">Filamentous fungus</name>
    <name type="synonym">Umbelopsis isabellina</name>
    <dbReference type="NCBI Taxonomy" id="91625"/>
    <lineage>
        <taxon>Eukaryota</taxon>
        <taxon>Fungi</taxon>
        <taxon>Fungi incertae sedis</taxon>
        <taxon>Mucoromycota</taxon>
        <taxon>Mucoromycotina</taxon>
        <taxon>Umbelopsidomycetes</taxon>
        <taxon>Umbelopsidales</taxon>
        <taxon>Umbelopsidaceae</taxon>
        <taxon>Umbelopsis</taxon>
    </lineage>
</organism>
<name>A0A8H7PD88_MORIS</name>
<accession>A0A8H7PD88</accession>
<dbReference type="PANTHER" id="PTHR11947">
    <property type="entry name" value="PYRUVATE DEHYDROGENASE KINASE"/>
    <property type="match status" value="1"/>
</dbReference>
<sequence length="432" mass="49520">MPATLRRSSSAKSPAATTSVNSSLEPKASHSPAHFYQNKTLDYYVEQKVTPITLRQLVFFGKRLNEERLIKSANYVRKELPVRLAHRIRDFQQLPFIVGTNPHIQLVYDLYWTAFDKFRKVPPIENTQDNAKYCDLIRSLLRDHLVVIPQLAMGISECSQHIPAAHANNFMNKMLRSRISRRVIVEQHIALSDSSVHSFGGGDEQIGTIFTNCNLKNIIDKCITLIGTKLGPSNKCPPIIIDGHRNCSDFTYISEHIEYIVYQLVLNSVRHTLRMAEANHLDAIPPVTVTISSNDTDILLRISDQGGGMTPETYRDVWSFTSEKRFEKFKEMPKMEARITEEEGEPWSWQGQEDQRLGIGLPMSKVYSEYWGGELKIMTMEGFGTEAYLRIPRLGNQTENIEFEEIEEGEYIPYWETQHRVKPDKKSLIVGQ</sequence>
<dbReference type="InterPro" id="IPR036784">
    <property type="entry name" value="AK/P_DHK_N_sf"/>
</dbReference>
<dbReference type="AlphaFoldDB" id="A0A8H7PD88"/>
<feature type="domain" description="Branched-chain alpha-ketoacid dehydrogenase kinase/Pyruvate dehydrogenase kinase N-terminal" evidence="10">
    <location>
        <begin position="51"/>
        <end position="209"/>
    </location>
</feature>
<dbReference type="OrthoDB" id="407390at2759"/>
<protein>
    <recommendedName>
        <fullName evidence="7">Protein-serine/threonine kinase</fullName>
        <ecNumber evidence="7">2.7.11.-</ecNumber>
    </recommendedName>
</protein>
<keyword evidence="5 7" id="KW-0067">ATP-binding</keyword>
<evidence type="ECO:0000259" key="9">
    <source>
        <dbReference type="Pfam" id="PF02518"/>
    </source>
</evidence>
<dbReference type="Proteomes" id="UP000654370">
    <property type="component" value="Unassembled WGS sequence"/>
</dbReference>
<evidence type="ECO:0000256" key="1">
    <source>
        <dbReference type="ARBA" id="ARBA00006155"/>
    </source>
</evidence>
<evidence type="ECO:0000313" key="11">
    <source>
        <dbReference type="EMBL" id="KAG2171793.1"/>
    </source>
</evidence>
<dbReference type="InterPro" id="IPR018955">
    <property type="entry name" value="BCDHK/PDK_N"/>
</dbReference>
<evidence type="ECO:0000256" key="8">
    <source>
        <dbReference type="SAM" id="MobiDB-lite"/>
    </source>
</evidence>
<keyword evidence="6 7" id="KW-0496">Mitochondrion</keyword>
<comment type="subcellular location">
    <subcellularLocation>
        <location evidence="7">Mitochondrion matrix</location>
    </subcellularLocation>
</comment>
<evidence type="ECO:0000313" key="12">
    <source>
        <dbReference type="Proteomes" id="UP000654370"/>
    </source>
</evidence>
<dbReference type="EC" id="2.7.11.-" evidence="7"/>